<reference evidence="1" key="1">
    <citation type="submission" date="2023-10" db="EMBL/GenBank/DDBJ databases">
        <title>Genome assembly of Pristionchus species.</title>
        <authorList>
            <person name="Yoshida K."/>
            <person name="Sommer R.J."/>
        </authorList>
    </citation>
    <scope>NUCLEOTIDE SEQUENCE</scope>
    <source>
        <strain evidence="1">RS0144</strain>
    </source>
</reference>
<dbReference type="Proteomes" id="UP001432027">
    <property type="component" value="Unassembled WGS sequence"/>
</dbReference>
<evidence type="ECO:0000313" key="1">
    <source>
        <dbReference type="EMBL" id="GMT07559.1"/>
    </source>
</evidence>
<feature type="non-terminal residue" evidence="1">
    <location>
        <position position="77"/>
    </location>
</feature>
<name>A0AAV5UMI3_9BILA</name>
<evidence type="ECO:0000313" key="2">
    <source>
        <dbReference type="Proteomes" id="UP001432027"/>
    </source>
</evidence>
<proteinExistence type="predicted"/>
<keyword evidence="2" id="KW-1185">Reference proteome</keyword>
<dbReference type="EMBL" id="BTSX01000006">
    <property type="protein sequence ID" value="GMT07559.1"/>
    <property type="molecule type" value="Genomic_DNA"/>
</dbReference>
<comment type="caution">
    <text evidence="1">The sequence shown here is derived from an EMBL/GenBank/DDBJ whole genome shotgun (WGS) entry which is preliminary data.</text>
</comment>
<protein>
    <submittedName>
        <fullName evidence="1">Uncharacterized protein</fullName>
    </submittedName>
</protein>
<gene>
    <name evidence="1" type="ORF">PENTCL1PPCAC_29733</name>
</gene>
<dbReference type="AlphaFoldDB" id="A0AAV5UMI3"/>
<sequence>MYIDLPIDCVRDSEAEGWTGLTDEPNLRCISRGNGTAKVLLIGNSFGYRTFPALHQLFRQRYAEFRLFTHSSSMFLN</sequence>
<accession>A0AAV5UMI3</accession>
<organism evidence="1 2">
    <name type="scientific">Pristionchus entomophagus</name>
    <dbReference type="NCBI Taxonomy" id="358040"/>
    <lineage>
        <taxon>Eukaryota</taxon>
        <taxon>Metazoa</taxon>
        <taxon>Ecdysozoa</taxon>
        <taxon>Nematoda</taxon>
        <taxon>Chromadorea</taxon>
        <taxon>Rhabditida</taxon>
        <taxon>Rhabditina</taxon>
        <taxon>Diplogasteromorpha</taxon>
        <taxon>Diplogasteroidea</taxon>
        <taxon>Neodiplogasteridae</taxon>
        <taxon>Pristionchus</taxon>
    </lineage>
</organism>